<proteinExistence type="inferred from homology"/>
<dbReference type="InterPro" id="IPR035901">
    <property type="entry name" value="GIY-YIG_endonuc_sf"/>
</dbReference>
<reference evidence="3 4" key="1">
    <citation type="submission" date="2016-11" db="EMBL/GenBank/DDBJ databases">
        <title>Rhizobium leguminosarum bv. viciae strain Vaf12 isolated from Vavilovia formosa root nodules from Russia, Dagestan.</title>
        <authorList>
            <person name="Kimeklis A."/>
        </authorList>
    </citation>
    <scope>NUCLEOTIDE SEQUENCE [LARGE SCALE GENOMIC DNA]</scope>
    <source>
        <strain evidence="3 4">Vaf-108</strain>
    </source>
</reference>
<dbReference type="Gene3D" id="3.40.1440.10">
    <property type="entry name" value="GIY-YIG endonuclease"/>
    <property type="match status" value="1"/>
</dbReference>
<dbReference type="EMBL" id="CP018228">
    <property type="protein sequence ID" value="API53842.1"/>
    <property type="molecule type" value="Genomic_DNA"/>
</dbReference>
<evidence type="ECO:0000313" key="4">
    <source>
        <dbReference type="Proteomes" id="UP000183050"/>
    </source>
</evidence>
<dbReference type="InterPro" id="IPR000305">
    <property type="entry name" value="GIY-YIG_endonuc"/>
</dbReference>
<name>A0A1L3ZE02_RHILE</name>
<dbReference type="CDD" id="cd10449">
    <property type="entry name" value="GIY-YIG_SLX1_like"/>
    <property type="match status" value="1"/>
</dbReference>
<dbReference type="RefSeq" id="WP_072640091.1">
    <property type="nucleotide sequence ID" value="NZ_CP018228.1"/>
</dbReference>
<dbReference type="PANTHER" id="PTHR34477">
    <property type="entry name" value="UPF0213 PROTEIN YHBQ"/>
    <property type="match status" value="1"/>
</dbReference>
<dbReference type="Proteomes" id="UP000183050">
    <property type="component" value="Chromosome"/>
</dbReference>
<feature type="domain" description="GIY-YIG" evidence="2">
    <location>
        <begin position="1"/>
        <end position="80"/>
    </location>
</feature>
<dbReference type="SUPFAM" id="SSF82771">
    <property type="entry name" value="GIY-YIG endonuclease"/>
    <property type="match status" value="1"/>
</dbReference>
<accession>A0A1L3ZE02</accession>
<organism evidence="3 4">
    <name type="scientific">Rhizobium leguminosarum</name>
    <dbReference type="NCBI Taxonomy" id="384"/>
    <lineage>
        <taxon>Bacteria</taxon>
        <taxon>Pseudomonadati</taxon>
        <taxon>Pseudomonadota</taxon>
        <taxon>Alphaproteobacteria</taxon>
        <taxon>Hyphomicrobiales</taxon>
        <taxon>Rhizobiaceae</taxon>
        <taxon>Rhizobium/Agrobacterium group</taxon>
        <taxon>Rhizobium</taxon>
    </lineage>
</organism>
<dbReference type="InterPro" id="IPR050190">
    <property type="entry name" value="UPF0213_domain"/>
</dbReference>
<protein>
    <submittedName>
        <fullName evidence="3">Excinuclease ABC subunit C</fullName>
    </submittedName>
</protein>
<comment type="similarity">
    <text evidence="1">Belongs to the UPF0213 family.</text>
</comment>
<dbReference type="AlphaFoldDB" id="A0A1L3ZE02"/>
<gene>
    <name evidence="3" type="ORF">BMW22_21475</name>
</gene>
<evidence type="ECO:0000259" key="2">
    <source>
        <dbReference type="PROSITE" id="PS50164"/>
    </source>
</evidence>
<dbReference type="PANTHER" id="PTHR34477:SF1">
    <property type="entry name" value="UPF0213 PROTEIN YHBQ"/>
    <property type="match status" value="1"/>
</dbReference>
<evidence type="ECO:0000256" key="1">
    <source>
        <dbReference type="ARBA" id="ARBA00007435"/>
    </source>
</evidence>
<dbReference type="PROSITE" id="PS50164">
    <property type="entry name" value="GIY_YIG"/>
    <property type="match status" value="1"/>
</dbReference>
<dbReference type="Pfam" id="PF01541">
    <property type="entry name" value="GIY-YIG"/>
    <property type="match status" value="1"/>
</dbReference>
<sequence>MWYVYILRSADFPDQEYTGSTADLKQRFATHNARKSAHTAKFAPWNLLWYCAFPDKLKALEFETYLKSHSGRAFATKRLVQPKLDPGRLANGKIDSE</sequence>
<evidence type="ECO:0000313" key="3">
    <source>
        <dbReference type="EMBL" id="API53842.1"/>
    </source>
</evidence>